<name>A0A0B7C550_9EUPU</name>
<accession>A0A0B7C550</accession>
<evidence type="ECO:0000313" key="1">
    <source>
        <dbReference type="EMBL" id="CEL00333.1"/>
    </source>
</evidence>
<organism evidence="1">
    <name type="scientific">Arion vulgaris</name>
    <dbReference type="NCBI Taxonomy" id="1028688"/>
    <lineage>
        <taxon>Eukaryota</taxon>
        <taxon>Metazoa</taxon>
        <taxon>Spiralia</taxon>
        <taxon>Lophotrochozoa</taxon>
        <taxon>Mollusca</taxon>
        <taxon>Gastropoda</taxon>
        <taxon>Heterobranchia</taxon>
        <taxon>Euthyneura</taxon>
        <taxon>Panpulmonata</taxon>
        <taxon>Eupulmonata</taxon>
        <taxon>Stylommatophora</taxon>
        <taxon>Helicina</taxon>
        <taxon>Arionoidea</taxon>
        <taxon>Arionidae</taxon>
        <taxon>Arion</taxon>
    </lineage>
</organism>
<dbReference type="AlphaFoldDB" id="A0A0B7C550"/>
<dbReference type="EMBL" id="HACG01053462">
    <property type="protein sequence ID" value="CEL00333.1"/>
    <property type="molecule type" value="Transcribed_RNA"/>
</dbReference>
<protein>
    <submittedName>
        <fullName evidence="1">Uncharacterized protein</fullName>
    </submittedName>
</protein>
<gene>
    <name evidence="1" type="primary">ORF223432</name>
</gene>
<reference evidence="1" key="1">
    <citation type="submission" date="2014-12" db="EMBL/GenBank/DDBJ databases">
        <title>Insight into the proteome of Arion vulgaris.</title>
        <authorList>
            <person name="Aradska J."/>
            <person name="Bulat T."/>
            <person name="Smidak R."/>
            <person name="Sarate P."/>
            <person name="Gangsoo J."/>
            <person name="Sialana F."/>
            <person name="Bilban M."/>
            <person name="Lubec G."/>
        </authorList>
    </citation>
    <scope>NUCLEOTIDE SEQUENCE</scope>
    <source>
        <tissue evidence="1">Skin</tissue>
    </source>
</reference>
<sequence>MTNSALERPQGVNITAKTIPVLHSDNKLKKTFPPNQSKVEIYFPHSKFIYRYR</sequence>
<proteinExistence type="predicted"/>